<dbReference type="GeneID" id="25144716"/>
<gene>
    <name evidence="1" type="ORF">HALLA_09410</name>
    <name evidence="2" type="ORF">HALLA_09575</name>
</gene>
<protein>
    <submittedName>
        <fullName evidence="1">Uncharacterized protein</fullName>
    </submittedName>
</protein>
<dbReference type="KEGG" id="hlr:HALLA_09575"/>
<dbReference type="STRING" id="797299.HALLA_09410"/>
<evidence type="ECO:0000313" key="1">
    <source>
        <dbReference type="EMBL" id="AHG00825.1"/>
    </source>
</evidence>
<evidence type="ECO:0000313" key="2">
    <source>
        <dbReference type="EMBL" id="AHG00844.1"/>
    </source>
</evidence>
<sequence length="179" mass="19830">MNGESFSFNLSEENVVSSANLFFAGGSVSYDYLSLFPEYGLYNEGQGEENWVAGRTDSGSRSKESDHLYCFAEDDDSGSVSESSFKYNEPIDFSQIDRLVVEWAMTQQEGRAVVRMRDPDTGDEIDTFTFTPGSTGSGVSIDVENVSEICELYVGALDNLSSTLNHAEVEVYKIDIERL</sequence>
<reference evidence="1 3" key="1">
    <citation type="submission" date="2014-01" db="EMBL/GenBank/DDBJ databases">
        <authorList>
            <consortium name="DOE Joint Genome Institute"/>
            <person name="Anderson I."/>
            <person name="Huntemann M."/>
            <person name="Han J."/>
            <person name="Chen A."/>
            <person name="Kyrpides N."/>
            <person name="Mavromatis K."/>
            <person name="Markowitz V."/>
            <person name="Palaniappan K."/>
            <person name="Ivanova N."/>
            <person name="Schaumberg A."/>
            <person name="Pati A."/>
            <person name="Liolios K."/>
            <person name="Nordberg H.P."/>
            <person name="Cantor M.N."/>
            <person name="Hua S.X."/>
            <person name="Woyke T."/>
        </authorList>
    </citation>
    <scope>NUCLEOTIDE SEQUENCE [LARGE SCALE GENOMIC DNA]</scope>
    <source>
        <strain evidence="1 3">XH-48</strain>
    </source>
</reference>
<dbReference type="EMBL" id="CP007055">
    <property type="protein sequence ID" value="AHG00825.1"/>
    <property type="molecule type" value="Genomic_DNA"/>
</dbReference>
<evidence type="ECO:0000313" key="3">
    <source>
        <dbReference type="Proteomes" id="UP000019024"/>
    </source>
</evidence>
<dbReference type="EMBL" id="CP007055">
    <property type="protein sequence ID" value="AHG00844.1"/>
    <property type="molecule type" value="Genomic_DNA"/>
</dbReference>
<accession>W0JUB3</accession>
<dbReference type="HOGENOM" id="CLU_1500253_0_0_2"/>
<organism evidence="1 3">
    <name type="scientific">Halostagnicola larsenii XH-48</name>
    <dbReference type="NCBI Taxonomy" id="797299"/>
    <lineage>
        <taxon>Archaea</taxon>
        <taxon>Methanobacteriati</taxon>
        <taxon>Methanobacteriota</taxon>
        <taxon>Stenosarchaea group</taxon>
        <taxon>Halobacteria</taxon>
        <taxon>Halobacteriales</taxon>
        <taxon>Natrialbaceae</taxon>
        <taxon>Halostagnicola</taxon>
    </lineage>
</organism>
<dbReference type="KEGG" id="hlr:HALLA_09410"/>
<proteinExistence type="predicted"/>
<dbReference type="Proteomes" id="UP000019024">
    <property type="component" value="Chromosome"/>
</dbReference>
<dbReference type="RefSeq" id="WP_049952258.1">
    <property type="nucleotide sequence ID" value="NZ_CP007055.1"/>
</dbReference>
<keyword evidence="3" id="KW-1185">Reference proteome</keyword>
<name>W0JUB3_9EURY</name>
<dbReference type="AlphaFoldDB" id="W0JUB3"/>